<dbReference type="EMBL" id="JAPFRF010000003">
    <property type="protein sequence ID" value="KAJ7338191.1"/>
    <property type="molecule type" value="Genomic_DNA"/>
</dbReference>
<keyword evidence="1" id="KW-0732">Signal</keyword>
<keyword evidence="3" id="KW-1185">Reference proteome</keyword>
<organism evidence="2 3">
    <name type="scientific">Phrynocephalus forsythii</name>
    <dbReference type="NCBI Taxonomy" id="171643"/>
    <lineage>
        <taxon>Eukaryota</taxon>
        <taxon>Metazoa</taxon>
        <taxon>Chordata</taxon>
        <taxon>Craniata</taxon>
        <taxon>Vertebrata</taxon>
        <taxon>Euteleostomi</taxon>
        <taxon>Lepidosauria</taxon>
        <taxon>Squamata</taxon>
        <taxon>Bifurcata</taxon>
        <taxon>Unidentata</taxon>
        <taxon>Episquamata</taxon>
        <taxon>Toxicofera</taxon>
        <taxon>Iguania</taxon>
        <taxon>Acrodonta</taxon>
        <taxon>Agamidae</taxon>
        <taxon>Agaminae</taxon>
        <taxon>Phrynocephalus</taxon>
    </lineage>
</organism>
<comment type="caution">
    <text evidence="2">The sequence shown here is derived from an EMBL/GenBank/DDBJ whole genome shotgun (WGS) entry which is preliminary data.</text>
</comment>
<proteinExistence type="predicted"/>
<evidence type="ECO:0000256" key="1">
    <source>
        <dbReference type="SAM" id="SignalP"/>
    </source>
</evidence>
<feature type="signal peptide" evidence="1">
    <location>
        <begin position="1"/>
        <end position="27"/>
    </location>
</feature>
<dbReference type="Proteomes" id="UP001142489">
    <property type="component" value="Unassembled WGS sequence"/>
</dbReference>
<accession>A0A9Q0Y0E6</accession>
<dbReference type="AlphaFoldDB" id="A0A9Q0Y0E6"/>
<gene>
    <name evidence="2" type="ORF">JRQ81_010863</name>
</gene>
<evidence type="ECO:0008006" key="4">
    <source>
        <dbReference type="Google" id="ProtNLM"/>
    </source>
</evidence>
<feature type="non-terminal residue" evidence="2">
    <location>
        <position position="1"/>
    </location>
</feature>
<protein>
    <recommendedName>
        <fullName evidence="4">Secreted protein</fullName>
    </recommendedName>
</protein>
<feature type="chain" id="PRO_5040367071" description="Secreted protein" evidence="1">
    <location>
        <begin position="28"/>
        <end position="129"/>
    </location>
</feature>
<evidence type="ECO:0000313" key="3">
    <source>
        <dbReference type="Proteomes" id="UP001142489"/>
    </source>
</evidence>
<name>A0A9Q0Y0E6_9SAUR</name>
<sequence length="129" mass="14206">MSIVTQFGGKAKPWFLFVLLYACDVEMFPFACKVPAQTVPVLRLIASVEKAATERMELGALIYKNFVDKAGFCNGGIQFTSGNQGYTPPLEHASPFKAKHTTQQETNKTITTCTNAIRQLSEVIRGSSR</sequence>
<evidence type="ECO:0000313" key="2">
    <source>
        <dbReference type="EMBL" id="KAJ7338191.1"/>
    </source>
</evidence>
<reference evidence="2" key="1">
    <citation type="journal article" date="2023" name="DNA Res.">
        <title>Chromosome-level genome assembly of Phrynocephalus forsythii using third-generation DNA sequencing and Hi-C analysis.</title>
        <authorList>
            <person name="Qi Y."/>
            <person name="Zhao W."/>
            <person name="Zhao Y."/>
            <person name="Niu C."/>
            <person name="Cao S."/>
            <person name="Zhang Y."/>
        </authorList>
    </citation>
    <scope>NUCLEOTIDE SEQUENCE</scope>
    <source>
        <tissue evidence="2">Muscle</tissue>
    </source>
</reference>